<dbReference type="Gene3D" id="1.10.10.60">
    <property type="entry name" value="Homeodomain-like"/>
    <property type="match status" value="1"/>
</dbReference>
<name>A0A2A2KU24_9BILA</name>
<feature type="region of interest" description="Disordered" evidence="7">
    <location>
        <begin position="144"/>
        <end position="233"/>
    </location>
</feature>
<dbReference type="InterPro" id="IPR017970">
    <property type="entry name" value="Homeobox_CS"/>
</dbReference>
<feature type="compositionally biased region" description="Basic and acidic residues" evidence="7">
    <location>
        <begin position="150"/>
        <end position="174"/>
    </location>
</feature>
<dbReference type="PANTHER" id="PTHR45793">
    <property type="entry name" value="HOMEOBOX PROTEIN"/>
    <property type="match status" value="1"/>
</dbReference>
<dbReference type="Pfam" id="PF00046">
    <property type="entry name" value="Homeodomain"/>
    <property type="match status" value="1"/>
</dbReference>
<dbReference type="PROSITE" id="PS50071">
    <property type="entry name" value="HOMEOBOX_2"/>
    <property type="match status" value="1"/>
</dbReference>
<gene>
    <name evidence="9" type="ORF">WR25_12462</name>
</gene>
<dbReference type="FunFam" id="1.10.10.60:FF:000679">
    <property type="entry name" value="Homeobox protein aristaless"/>
    <property type="match status" value="1"/>
</dbReference>
<accession>A0A2A2KU24</accession>
<dbReference type="PANTHER" id="PTHR45793:SF27">
    <property type="entry name" value="HOMEOBOX PROTEIN CEH-37"/>
    <property type="match status" value="1"/>
</dbReference>
<protein>
    <recommendedName>
        <fullName evidence="8">Homeobox domain-containing protein</fullName>
    </recommendedName>
</protein>
<dbReference type="InterPro" id="IPR001356">
    <property type="entry name" value="HD"/>
</dbReference>
<dbReference type="SUPFAM" id="SSF46689">
    <property type="entry name" value="Homeodomain-like"/>
    <property type="match status" value="1"/>
</dbReference>
<dbReference type="EMBL" id="LIAE01007703">
    <property type="protein sequence ID" value="PAV77460.1"/>
    <property type="molecule type" value="Genomic_DNA"/>
</dbReference>
<organism evidence="9 10">
    <name type="scientific">Diploscapter pachys</name>
    <dbReference type="NCBI Taxonomy" id="2018661"/>
    <lineage>
        <taxon>Eukaryota</taxon>
        <taxon>Metazoa</taxon>
        <taxon>Ecdysozoa</taxon>
        <taxon>Nematoda</taxon>
        <taxon>Chromadorea</taxon>
        <taxon>Rhabditida</taxon>
        <taxon>Rhabditina</taxon>
        <taxon>Rhabditomorpha</taxon>
        <taxon>Rhabditoidea</taxon>
        <taxon>Rhabditidae</taxon>
        <taxon>Diploscapter</taxon>
    </lineage>
</organism>
<keyword evidence="10" id="KW-1185">Reference proteome</keyword>
<feature type="domain" description="Homeobox" evidence="8">
    <location>
        <begin position="92"/>
        <end position="152"/>
    </location>
</feature>
<dbReference type="InterPro" id="IPR009057">
    <property type="entry name" value="Homeodomain-like_sf"/>
</dbReference>
<dbReference type="EMBL" id="LIAE01007703">
    <property type="protein sequence ID" value="PAV77459.1"/>
    <property type="molecule type" value="Genomic_DNA"/>
</dbReference>
<evidence type="ECO:0000313" key="9">
    <source>
        <dbReference type="EMBL" id="PAV77460.1"/>
    </source>
</evidence>
<dbReference type="EMBL" id="LIAE01007703">
    <property type="protein sequence ID" value="PAV77462.1"/>
    <property type="molecule type" value="Genomic_DNA"/>
</dbReference>
<evidence type="ECO:0000256" key="7">
    <source>
        <dbReference type="SAM" id="MobiDB-lite"/>
    </source>
</evidence>
<dbReference type="SMART" id="SM00389">
    <property type="entry name" value="HOX"/>
    <property type="match status" value="1"/>
</dbReference>
<feature type="compositionally biased region" description="Low complexity" evidence="7">
    <location>
        <begin position="209"/>
        <end position="233"/>
    </location>
</feature>
<feature type="DNA-binding region" description="Homeobox" evidence="5">
    <location>
        <begin position="94"/>
        <end position="153"/>
    </location>
</feature>
<dbReference type="GO" id="GO:0000978">
    <property type="term" value="F:RNA polymerase II cis-regulatory region sequence-specific DNA binding"/>
    <property type="evidence" value="ECO:0007669"/>
    <property type="project" value="TreeGrafter"/>
</dbReference>
<evidence type="ECO:0000256" key="1">
    <source>
        <dbReference type="ARBA" id="ARBA00004123"/>
    </source>
</evidence>
<evidence type="ECO:0000256" key="2">
    <source>
        <dbReference type="ARBA" id="ARBA00023125"/>
    </source>
</evidence>
<keyword evidence="4 5" id="KW-0539">Nucleus</keyword>
<evidence type="ECO:0000313" key="10">
    <source>
        <dbReference type="Proteomes" id="UP000218231"/>
    </source>
</evidence>
<comment type="subcellular location">
    <subcellularLocation>
        <location evidence="1 5 6">Nucleus</location>
    </subcellularLocation>
</comment>
<dbReference type="AlphaFoldDB" id="A0A2A2KU24"/>
<dbReference type="PROSITE" id="PS00027">
    <property type="entry name" value="HOMEOBOX_1"/>
    <property type="match status" value="1"/>
</dbReference>
<evidence type="ECO:0000256" key="4">
    <source>
        <dbReference type="ARBA" id="ARBA00023242"/>
    </source>
</evidence>
<dbReference type="OrthoDB" id="6159439at2759"/>
<dbReference type="GO" id="GO:0030182">
    <property type="term" value="P:neuron differentiation"/>
    <property type="evidence" value="ECO:0007669"/>
    <property type="project" value="UniProtKB-ARBA"/>
</dbReference>
<dbReference type="EMBL" id="LIAE01007703">
    <property type="protein sequence ID" value="PAV77461.1"/>
    <property type="molecule type" value="Genomic_DNA"/>
</dbReference>
<comment type="caution">
    <text evidence="9">The sequence shown here is derived from an EMBL/GenBank/DDBJ whole genome shotgun (WGS) entry which is preliminary data.</text>
</comment>
<keyword evidence="2 5" id="KW-0238">DNA-binding</keyword>
<evidence type="ECO:0000256" key="6">
    <source>
        <dbReference type="RuleBase" id="RU000682"/>
    </source>
</evidence>
<keyword evidence="3 5" id="KW-0371">Homeobox</keyword>
<dbReference type="GO" id="GO:0005634">
    <property type="term" value="C:nucleus"/>
    <property type="evidence" value="ECO:0007669"/>
    <property type="project" value="UniProtKB-SubCell"/>
</dbReference>
<proteinExistence type="predicted"/>
<dbReference type="GO" id="GO:0000981">
    <property type="term" value="F:DNA-binding transcription factor activity, RNA polymerase II-specific"/>
    <property type="evidence" value="ECO:0007669"/>
    <property type="project" value="InterPro"/>
</dbReference>
<dbReference type="CDD" id="cd00086">
    <property type="entry name" value="homeodomain"/>
    <property type="match status" value="1"/>
</dbReference>
<evidence type="ECO:0000256" key="3">
    <source>
        <dbReference type="ARBA" id="ARBA00023155"/>
    </source>
</evidence>
<evidence type="ECO:0000256" key="5">
    <source>
        <dbReference type="PROSITE-ProRule" id="PRU00108"/>
    </source>
</evidence>
<dbReference type="Proteomes" id="UP000218231">
    <property type="component" value="Unassembled WGS sequence"/>
</dbReference>
<evidence type="ECO:0000259" key="8">
    <source>
        <dbReference type="PROSITE" id="PS50071"/>
    </source>
</evidence>
<sequence>MAYSTATFAAAYSSHIPCPSTTTSTPQPFTYSMTTVPAMSMFPPPPYIPGTSSASPSATGTLTTAAAAAALLPTAHTTDLTSAWKAYAMIPRKNRRERTTFNRQQLEVLENLFATTHYPDVFTREKVAEQIQLQESRIQVWFKNRRAKHRQQEKQKPKDDKKDGLEVSRTKTEIDVSPLPYQPQISSEPETTDVKPTVASVSESVSPKSGGSPTRTSPISGSSSGLGDSSWSSDISISVSISVTIIQNSKFS</sequence>
<reference evidence="9 10" key="1">
    <citation type="journal article" date="2017" name="Curr. Biol.">
        <title>Genome architecture and evolution of a unichromosomal asexual nematode.</title>
        <authorList>
            <person name="Fradin H."/>
            <person name="Zegar C."/>
            <person name="Gutwein M."/>
            <person name="Lucas J."/>
            <person name="Kovtun M."/>
            <person name="Corcoran D."/>
            <person name="Baugh L.R."/>
            <person name="Kiontke K."/>
            <person name="Gunsalus K."/>
            <person name="Fitch D.H."/>
            <person name="Piano F."/>
        </authorList>
    </citation>
    <scope>NUCLEOTIDE SEQUENCE [LARGE SCALE GENOMIC DNA]</scope>
    <source>
        <strain evidence="9">PF1309</strain>
    </source>
</reference>